<dbReference type="PROSITE" id="PS50977">
    <property type="entry name" value="HTH_TETR_2"/>
    <property type="match status" value="1"/>
</dbReference>
<evidence type="ECO:0000313" key="8">
    <source>
        <dbReference type="Proteomes" id="UP000185596"/>
    </source>
</evidence>
<keyword evidence="2" id="KW-0805">Transcription regulation</keyword>
<keyword evidence="3 5" id="KW-0238">DNA-binding</keyword>
<evidence type="ECO:0000256" key="4">
    <source>
        <dbReference type="ARBA" id="ARBA00023163"/>
    </source>
</evidence>
<evidence type="ECO:0000256" key="5">
    <source>
        <dbReference type="PROSITE-ProRule" id="PRU00335"/>
    </source>
</evidence>
<dbReference type="SUPFAM" id="SSF46689">
    <property type="entry name" value="Homeodomain-like"/>
    <property type="match status" value="1"/>
</dbReference>
<dbReference type="GO" id="GO:0003700">
    <property type="term" value="F:DNA-binding transcription factor activity"/>
    <property type="evidence" value="ECO:0007669"/>
    <property type="project" value="TreeGrafter"/>
</dbReference>
<dbReference type="Proteomes" id="UP000185596">
    <property type="component" value="Unassembled WGS sequence"/>
</dbReference>
<dbReference type="InterPro" id="IPR050109">
    <property type="entry name" value="HTH-type_TetR-like_transc_reg"/>
</dbReference>
<dbReference type="Gene3D" id="1.10.357.10">
    <property type="entry name" value="Tetracycline Repressor, domain 2"/>
    <property type="match status" value="1"/>
</dbReference>
<dbReference type="STRING" id="1912961.BU204_12430"/>
<sequence>MPRTADHDARRRQVADALLRVIVRGGLAEASLSAVAEEAGVSVGLIQRYFTTKAELLNFAFNHLLDRTYERLLAVRPVDDTTETTYLMLEALLPLDEERFTEAVVWVAFLADTLPSPTARKPHVSAMLRMHRALVSAGMSTVEAVMLTSVLDGLILDMVASPELVTPELARACLRRAVDQAFGGQT</sequence>
<keyword evidence="8" id="KW-1185">Reference proteome</keyword>
<evidence type="ECO:0000259" key="6">
    <source>
        <dbReference type="PROSITE" id="PS50977"/>
    </source>
</evidence>
<dbReference type="GO" id="GO:0000976">
    <property type="term" value="F:transcription cis-regulatory region binding"/>
    <property type="evidence" value="ECO:0007669"/>
    <property type="project" value="TreeGrafter"/>
</dbReference>
<protein>
    <recommendedName>
        <fullName evidence="6">HTH tetR-type domain-containing protein</fullName>
    </recommendedName>
</protein>
<organism evidence="7 8">
    <name type="scientific">Actinophytocola xanthii</name>
    <dbReference type="NCBI Taxonomy" id="1912961"/>
    <lineage>
        <taxon>Bacteria</taxon>
        <taxon>Bacillati</taxon>
        <taxon>Actinomycetota</taxon>
        <taxon>Actinomycetes</taxon>
        <taxon>Pseudonocardiales</taxon>
        <taxon>Pseudonocardiaceae</taxon>
    </lineage>
</organism>
<dbReference type="RefSeq" id="WP_075125796.1">
    <property type="nucleotide sequence ID" value="NZ_MSIE01000019.1"/>
</dbReference>
<keyword evidence="1" id="KW-0678">Repressor</keyword>
<accession>A0A1Q8CS88</accession>
<name>A0A1Q8CS88_9PSEU</name>
<dbReference type="InterPro" id="IPR036271">
    <property type="entry name" value="Tet_transcr_reg_TetR-rel_C_sf"/>
</dbReference>
<keyword evidence="4" id="KW-0804">Transcription</keyword>
<reference evidence="7 8" key="1">
    <citation type="submission" date="2016-12" db="EMBL/GenBank/DDBJ databases">
        <title>The draft genome sequence of Actinophytocola sp. 11-183.</title>
        <authorList>
            <person name="Wang W."/>
            <person name="Yuan L."/>
        </authorList>
    </citation>
    <scope>NUCLEOTIDE SEQUENCE [LARGE SCALE GENOMIC DNA]</scope>
    <source>
        <strain evidence="7 8">11-183</strain>
    </source>
</reference>
<dbReference type="Pfam" id="PF00440">
    <property type="entry name" value="TetR_N"/>
    <property type="match status" value="1"/>
</dbReference>
<dbReference type="PANTHER" id="PTHR30055">
    <property type="entry name" value="HTH-TYPE TRANSCRIPTIONAL REGULATOR RUTR"/>
    <property type="match status" value="1"/>
</dbReference>
<evidence type="ECO:0000313" key="7">
    <source>
        <dbReference type="EMBL" id="OLF17197.1"/>
    </source>
</evidence>
<dbReference type="OrthoDB" id="9816296at2"/>
<evidence type="ECO:0000256" key="2">
    <source>
        <dbReference type="ARBA" id="ARBA00023015"/>
    </source>
</evidence>
<comment type="caution">
    <text evidence="7">The sequence shown here is derived from an EMBL/GenBank/DDBJ whole genome shotgun (WGS) entry which is preliminary data.</text>
</comment>
<dbReference type="Pfam" id="PF13977">
    <property type="entry name" value="TetR_C_6"/>
    <property type="match status" value="1"/>
</dbReference>
<dbReference type="SUPFAM" id="SSF48498">
    <property type="entry name" value="Tetracyclin repressor-like, C-terminal domain"/>
    <property type="match status" value="1"/>
</dbReference>
<proteinExistence type="predicted"/>
<feature type="DNA-binding region" description="H-T-H motif" evidence="5">
    <location>
        <begin position="31"/>
        <end position="50"/>
    </location>
</feature>
<dbReference type="InterPro" id="IPR039538">
    <property type="entry name" value="BetI_C"/>
</dbReference>
<feature type="domain" description="HTH tetR-type" evidence="6">
    <location>
        <begin position="8"/>
        <end position="68"/>
    </location>
</feature>
<dbReference type="EMBL" id="MSIE01000019">
    <property type="protein sequence ID" value="OLF17197.1"/>
    <property type="molecule type" value="Genomic_DNA"/>
</dbReference>
<gene>
    <name evidence="7" type="ORF">BU204_12430</name>
</gene>
<evidence type="ECO:0000256" key="1">
    <source>
        <dbReference type="ARBA" id="ARBA00022491"/>
    </source>
</evidence>
<dbReference type="InterPro" id="IPR009057">
    <property type="entry name" value="Homeodomain-like_sf"/>
</dbReference>
<dbReference type="InterPro" id="IPR001647">
    <property type="entry name" value="HTH_TetR"/>
</dbReference>
<dbReference type="AlphaFoldDB" id="A0A1Q8CS88"/>
<dbReference type="PANTHER" id="PTHR30055:SF233">
    <property type="entry name" value="REGULATORY PROTEIN TETR"/>
    <property type="match status" value="1"/>
</dbReference>
<evidence type="ECO:0000256" key="3">
    <source>
        <dbReference type="ARBA" id="ARBA00023125"/>
    </source>
</evidence>